<name>A0ABS5PB78_9FLAO</name>
<proteinExistence type="predicted"/>
<dbReference type="EMBL" id="JAGYVZ010000006">
    <property type="protein sequence ID" value="MBS7231158.1"/>
    <property type="molecule type" value="Genomic_DNA"/>
</dbReference>
<evidence type="ECO:0000313" key="1">
    <source>
        <dbReference type="EMBL" id="MBS7231158.1"/>
    </source>
</evidence>
<keyword evidence="2" id="KW-1185">Reference proteome</keyword>
<dbReference type="Proteomes" id="UP000722625">
    <property type="component" value="Unassembled WGS sequence"/>
</dbReference>
<dbReference type="RefSeq" id="WP_213298110.1">
    <property type="nucleotide sequence ID" value="NZ_JAGYVZ010000006.1"/>
</dbReference>
<comment type="caution">
    <text evidence="1">The sequence shown here is derived from an EMBL/GenBank/DDBJ whole genome shotgun (WGS) entry which is preliminary data.</text>
</comment>
<sequence>MKYLKLVIICCLTLFISFCKKDEKKTTSLIKKDLVQISITDTLINGIDSSKIVDLKKNKEKIIEIFFRSLDKDCIKPLINFNRVKNFKEKIEVKKYVNFYINNDEYQSYLISFFYENDELYRSILLTNSILDDGLLIYEKVLDEGEYLRTSKINKNFITNSIFKIEHFNYDKKGNISKELVKNDSLLVIKNNYLIQENYFLEYFNETNLSFNKEWGDKEIIYTKDGIDSSYVYLYEMKGKIKDHLKVGNWEERRYISEYDKSVWLSGKYVKGFKNGEWSYSPDGPVDKIEVYSMGKMIKTYYP</sequence>
<accession>A0ABS5PB78</accession>
<gene>
    <name evidence="1" type="ORF">KHA90_08980</name>
</gene>
<protein>
    <recommendedName>
        <fullName evidence="3">MORN repeat variant</fullName>
    </recommendedName>
</protein>
<evidence type="ECO:0000313" key="2">
    <source>
        <dbReference type="Proteomes" id="UP000722625"/>
    </source>
</evidence>
<reference evidence="1 2" key="1">
    <citation type="journal article" date="2018" name="Int. J. Syst. Evol. Microbiol.">
        <title>Flavobacterium chryseum sp. nov. and Flavobacterium psychroterrae sp. nov., novel environmental bacteria isolated from Antarctica.</title>
        <authorList>
            <person name="Kralova S."/>
            <person name="Svec P."/>
            <person name="Busse H.J."/>
            <person name="Stankova E."/>
            <person name="Vaczi P."/>
            <person name="Sedlacek I."/>
        </authorList>
    </citation>
    <scope>NUCLEOTIDE SEQUENCE [LARGE SCALE GENOMIC DNA]</scope>
    <source>
        <strain evidence="1 2">CCM 8827</strain>
    </source>
</reference>
<organism evidence="1 2">
    <name type="scientific">Flavobacterium psychroterrae</name>
    <dbReference type="NCBI Taxonomy" id="2133767"/>
    <lineage>
        <taxon>Bacteria</taxon>
        <taxon>Pseudomonadati</taxon>
        <taxon>Bacteroidota</taxon>
        <taxon>Flavobacteriia</taxon>
        <taxon>Flavobacteriales</taxon>
        <taxon>Flavobacteriaceae</taxon>
        <taxon>Flavobacterium</taxon>
    </lineage>
</organism>
<evidence type="ECO:0008006" key="3">
    <source>
        <dbReference type="Google" id="ProtNLM"/>
    </source>
</evidence>